<sequence>MCDVLVKFRIASLKLPTVGSNQFYIIT</sequence>
<organism evidence="1">
    <name type="scientific">Anguilla anguilla</name>
    <name type="common">European freshwater eel</name>
    <name type="synonym">Muraena anguilla</name>
    <dbReference type="NCBI Taxonomy" id="7936"/>
    <lineage>
        <taxon>Eukaryota</taxon>
        <taxon>Metazoa</taxon>
        <taxon>Chordata</taxon>
        <taxon>Craniata</taxon>
        <taxon>Vertebrata</taxon>
        <taxon>Euteleostomi</taxon>
        <taxon>Actinopterygii</taxon>
        <taxon>Neopterygii</taxon>
        <taxon>Teleostei</taxon>
        <taxon>Anguilliformes</taxon>
        <taxon>Anguillidae</taxon>
        <taxon>Anguilla</taxon>
    </lineage>
</organism>
<dbReference type="AlphaFoldDB" id="A0A0E9P9S3"/>
<evidence type="ECO:0000313" key="1">
    <source>
        <dbReference type="EMBL" id="JAH00805.1"/>
    </source>
</evidence>
<accession>A0A0E9P9S3</accession>
<protein>
    <submittedName>
        <fullName evidence="1">Uncharacterized protein</fullName>
    </submittedName>
</protein>
<proteinExistence type="predicted"/>
<reference evidence="1" key="1">
    <citation type="submission" date="2014-11" db="EMBL/GenBank/DDBJ databases">
        <authorList>
            <person name="Amaro Gonzalez C."/>
        </authorList>
    </citation>
    <scope>NUCLEOTIDE SEQUENCE</scope>
</reference>
<name>A0A0E9P9S3_ANGAN</name>
<reference evidence="1" key="2">
    <citation type="journal article" date="2015" name="Fish Shellfish Immunol.">
        <title>Early steps in the European eel (Anguilla anguilla)-Vibrio vulnificus interaction in the gills: Role of the RtxA13 toxin.</title>
        <authorList>
            <person name="Callol A."/>
            <person name="Pajuelo D."/>
            <person name="Ebbesson L."/>
            <person name="Teles M."/>
            <person name="MacKenzie S."/>
            <person name="Amaro C."/>
        </authorList>
    </citation>
    <scope>NUCLEOTIDE SEQUENCE</scope>
</reference>
<dbReference type="EMBL" id="GBXM01107772">
    <property type="protein sequence ID" value="JAH00805.1"/>
    <property type="molecule type" value="Transcribed_RNA"/>
</dbReference>